<evidence type="ECO:0000313" key="1">
    <source>
        <dbReference type="EMBL" id="CCC91796.1"/>
    </source>
</evidence>
<sequence length="128" mass="14250">MHLRTHTHRAAKRGSVRNTLLVKIISRLLRQWTVTTACTLVQRCGLHCSTLPLHSCCGVSPIGFVTHLKARGMYTNSVGSPYNQVSSTVEHIVTTSPRIDLRGIQFIVIKISGHIRSVSISIFAFGRW</sequence>
<reference evidence="1" key="1">
    <citation type="journal article" date="2012" name="Proc. Natl. Acad. Sci. U.S.A.">
        <title>Antigenic diversity is generated by distinct evolutionary mechanisms in African trypanosome species.</title>
        <authorList>
            <person name="Jackson A.P."/>
            <person name="Berry A."/>
            <person name="Aslett M."/>
            <person name="Allison H.C."/>
            <person name="Burton P."/>
            <person name="Vavrova-Anderson J."/>
            <person name="Brown R."/>
            <person name="Browne H."/>
            <person name="Corton N."/>
            <person name="Hauser H."/>
            <person name="Gamble J."/>
            <person name="Gilderthorp R."/>
            <person name="Marcello L."/>
            <person name="McQuillan J."/>
            <person name="Otto T.D."/>
            <person name="Quail M.A."/>
            <person name="Sanders M.J."/>
            <person name="van Tonder A."/>
            <person name="Ginger M.L."/>
            <person name="Field M.C."/>
            <person name="Barry J.D."/>
            <person name="Hertz-Fowler C."/>
            <person name="Berriman M."/>
        </authorList>
    </citation>
    <scope>NUCLEOTIDE SEQUENCE</scope>
    <source>
        <strain evidence="1">IL3000</strain>
    </source>
</reference>
<dbReference type="AlphaFoldDB" id="G0UQY5"/>
<dbReference type="EMBL" id="HE575320">
    <property type="protein sequence ID" value="CCC91796.1"/>
    <property type="molecule type" value="Genomic_DNA"/>
</dbReference>
<proteinExistence type="predicted"/>
<accession>G0UQY5</accession>
<protein>
    <submittedName>
        <fullName evidence="1">Uncharacterized protein</fullName>
    </submittedName>
</protein>
<organism evidence="1">
    <name type="scientific">Trypanosoma congolense (strain IL3000)</name>
    <dbReference type="NCBI Taxonomy" id="1068625"/>
    <lineage>
        <taxon>Eukaryota</taxon>
        <taxon>Discoba</taxon>
        <taxon>Euglenozoa</taxon>
        <taxon>Kinetoplastea</taxon>
        <taxon>Metakinetoplastina</taxon>
        <taxon>Trypanosomatida</taxon>
        <taxon>Trypanosomatidae</taxon>
        <taxon>Trypanosoma</taxon>
        <taxon>Nannomonas</taxon>
    </lineage>
</organism>
<gene>
    <name evidence="1" type="ORF">TCIL3000_7_6100</name>
</gene>
<name>G0UQY5_TRYCI</name>